<keyword evidence="1" id="KW-0812">Transmembrane</keyword>
<keyword evidence="3" id="KW-1185">Reference proteome</keyword>
<evidence type="ECO:0000313" key="2">
    <source>
        <dbReference type="EMBL" id="KAF7360858.1"/>
    </source>
</evidence>
<evidence type="ECO:0000313" key="3">
    <source>
        <dbReference type="Proteomes" id="UP000623467"/>
    </source>
</evidence>
<feature type="transmembrane region" description="Helical" evidence="1">
    <location>
        <begin position="130"/>
        <end position="150"/>
    </location>
</feature>
<reference evidence="2" key="1">
    <citation type="submission" date="2020-05" db="EMBL/GenBank/DDBJ databases">
        <title>Mycena genomes resolve the evolution of fungal bioluminescence.</title>
        <authorList>
            <person name="Tsai I.J."/>
        </authorList>
    </citation>
    <scope>NUCLEOTIDE SEQUENCE</scope>
    <source>
        <strain evidence="2">160909Yilan</strain>
    </source>
</reference>
<feature type="transmembrane region" description="Helical" evidence="1">
    <location>
        <begin position="56"/>
        <end position="78"/>
    </location>
</feature>
<feature type="transmembrane region" description="Helical" evidence="1">
    <location>
        <begin position="98"/>
        <end position="118"/>
    </location>
</feature>
<feature type="transmembrane region" description="Helical" evidence="1">
    <location>
        <begin position="180"/>
        <end position="203"/>
    </location>
</feature>
<evidence type="ECO:0008006" key="4">
    <source>
        <dbReference type="Google" id="ProtNLM"/>
    </source>
</evidence>
<dbReference type="EMBL" id="JACAZH010000008">
    <property type="protein sequence ID" value="KAF7360858.1"/>
    <property type="molecule type" value="Genomic_DNA"/>
</dbReference>
<name>A0A8H6YGM3_9AGAR</name>
<keyword evidence="1" id="KW-0472">Membrane</keyword>
<keyword evidence="1" id="KW-1133">Transmembrane helix</keyword>
<evidence type="ECO:0000256" key="1">
    <source>
        <dbReference type="SAM" id="Phobius"/>
    </source>
</evidence>
<dbReference type="Proteomes" id="UP000623467">
    <property type="component" value="Unassembled WGS sequence"/>
</dbReference>
<comment type="caution">
    <text evidence="2">The sequence shown here is derived from an EMBL/GenBank/DDBJ whole genome shotgun (WGS) entry which is preliminary data.</text>
</comment>
<dbReference type="AlphaFoldDB" id="A0A8H6YGM3"/>
<dbReference type="OrthoDB" id="3251871at2759"/>
<accession>A0A8H6YGM3</accession>
<protein>
    <recommendedName>
        <fullName evidence="4">Integral membrane protein</fullName>
    </recommendedName>
</protein>
<gene>
    <name evidence="2" type="ORF">MSAN_01115400</name>
</gene>
<sequence>MSPALDARSWSSAPPLLTHIILGLIIPGVGLTTLVLSLYAYAAWKPVSRPYLDRVSFRLLTYALIAHLCYSISFTIGALKAHPGRQCALMPFLSNEQLSLLFSAGMFFSIAVNLPLVLAFKVNGKKMEKYYVIGVTLVCLVSSLAVYASGNLGWDNVNKTCLYRSQAPSEMLRWLVGTQMVWILLASLGEVISFVIIVGYLVVHRLVPEDTASSYASTASHRPGSTIRRFRNIILRIGLYPIVSCILNISTTVIELYVLQNRNKHDAASQRKNRSLDLADLAIYAGRPLIYGLLAATDPSFIRALHALRHPDNESETSSQSRMPGLEMSTIIYLAQDEISFNEQDKYMDNISSEVQRRRVEEGPTISAPGITAEMRKAQAQVDGNGTDVMYHI</sequence>
<feature type="transmembrane region" description="Helical" evidence="1">
    <location>
        <begin position="20"/>
        <end position="44"/>
    </location>
</feature>
<feature type="transmembrane region" description="Helical" evidence="1">
    <location>
        <begin position="237"/>
        <end position="259"/>
    </location>
</feature>
<proteinExistence type="predicted"/>
<organism evidence="2 3">
    <name type="scientific">Mycena sanguinolenta</name>
    <dbReference type="NCBI Taxonomy" id="230812"/>
    <lineage>
        <taxon>Eukaryota</taxon>
        <taxon>Fungi</taxon>
        <taxon>Dikarya</taxon>
        <taxon>Basidiomycota</taxon>
        <taxon>Agaricomycotina</taxon>
        <taxon>Agaricomycetes</taxon>
        <taxon>Agaricomycetidae</taxon>
        <taxon>Agaricales</taxon>
        <taxon>Marasmiineae</taxon>
        <taxon>Mycenaceae</taxon>
        <taxon>Mycena</taxon>
    </lineage>
</organism>